<dbReference type="PANTHER" id="PTHR35024:SF4">
    <property type="entry name" value="POLYMER-FORMING CYTOSKELETAL PROTEIN"/>
    <property type="match status" value="1"/>
</dbReference>
<dbReference type="InterPro" id="IPR007607">
    <property type="entry name" value="BacA/B"/>
</dbReference>
<sequence>MLNFLSINKNKKIASTFIFDEIKTIVGKNDFFKGELISNNFIRIDGDFLGTISSTKRVIIGETGRIKSNINANEIVISGIVLGNIYADNKIKVFQSGCVIGNISCRSIEVEEGAIIDGYMNIGTGNLGLSEKDVFIYTGSYKVDEDILIEVNKEMKGERIVRDFQIEESNKYLFNDMSKIDED</sequence>
<evidence type="ECO:0000313" key="3">
    <source>
        <dbReference type="Proteomes" id="UP000275571"/>
    </source>
</evidence>
<comment type="similarity">
    <text evidence="1">Belongs to the bactofilin family.</text>
</comment>
<organism evidence="2 3">
    <name type="scientific">Borrelia turcica IST7</name>
    <dbReference type="NCBI Taxonomy" id="1104446"/>
    <lineage>
        <taxon>Bacteria</taxon>
        <taxon>Pseudomonadati</taxon>
        <taxon>Spirochaetota</taxon>
        <taxon>Spirochaetia</taxon>
        <taxon>Spirochaetales</taxon>
        <taxon>Borreliaceae</taxon>
        <taxon>Borrelia</taxon>
    </lineage>
</organism>
<dbReference type="Proteomes" id="UP000275571">
    <property type="component" value="Chromosome"/>
</dbReference>
<evidence type="ECO:0008006" key="4">
    <source>
        <dbReference type="Google" id="ProtNLM"/>
    </source>
</evidence>
<dbReference type="PANTHER" id="PTHR35024">
    <property type="entry name" value="HYPOTHETICAL CYTOSOLIC PROTEIN"/>
    <property type="match status" value="1"/>
</dbReference>
<evidence type="ECO:0000256" key="1">
    <source>
        <dbReference type="ARBA" id="ARBA00044755"/>
    </source>
</evidence>
<evidence type="ECO:0000313" key="2">
    <source>
        <dbReference type="EMBL" id="AYE36132.1"/>
    </source>
</evidence>
<dbReference type="KEGG" id="btur:DB313_01260"/>
<proteinExistence type="inferred from homology"/>
<dbReference type="Pfam" id="PF04519">
    <property type="entry name" value="Bactofilin"/>
    <property type="match status" value="1"/>
</dbReference>
<dbReference type="RefSeq" id="WP_120104052.1">
    <property type="nucleotide sequence ID" value="NZ_CP028884.1"/>
</dbReference>
<gene>
    <name evidence="2" type="ORF">DB313_01260</name>
</gene>
<name>A0A386PLJ8_9SPIR</name>
<protein>
    <recommendedName>
        <fullName evidence="4">Polymer-forming cytoskeletal protein</fullName>
    </recommendedName>
</protein>
<dbReference type="OrthoDB" id="350414at2"/>
<accession>A0A386PLJ8</accession>
<dbReference type="AlphaFoldDB" id="A0A386PLJ8"/>
<dbReference type="EMBL" id="CP028884">
    <property type="protein sequence ID" value="AYE36132.1"/>
    <property type="molecule type" value="Genomic_DNA"/>
</dbReference>
<keyword evidence="3" id="KW-1185">Reference proteome</keyword>
<reference evidence="2 3" key="1">
    <citation type="journal article" date="2018" name="Infect. Genet. Evol.">
        <title>Genome-wide analysis of Borrelia turcica and 'Candidatus Borrelia tachyglossi' shows relapsing fever-like genomes with unique genomic links to Lyme disease Borrelia.</title>
        <authorList>
            <person name="Gofton A.W."/>
            <person name="Margos G."/>
            <person name="Fingerle V."/>
            <person name="Hepner S."/>
            <person name="Loh S.M."/>
            <person name="Ryan U."/>
            <person name="Irwin P."/>
            <person name="Oskam C.L."/>
        </authorList>
    </citation>
    <scope>NUCLEOTIDE SEQUENCE [LARGE SCALE GENOMIC DNA]</scope>
    <source>
        <strain evidence="2 3">IST7</strain>
    </source>
</reference>